<protein>
    <submittedName>
        <fullName evidence="1">Uncharacterized protein</fullName>
    </submittedName>
</protein>
<name>C9ZX77_TRYB9</name>
<evidence type="ECO:0000313" key="2">
    <source>
        <dbReference type="Proteomes" id="UP000002316"/>
    </source>
</evidence>
<dbReference type="Proteomes" id="UP000002316">
    <property type="component" value="Chromosome 9"/>
</dbReference>
<dbReference type="EMBL" id="FN554972">
    <property type="protein sequence ID" value="CBH14021.1"/>
    <property type="molecule type" value="Genomic_DNA"/>
</dbReference>
<proteinExistence type="predicted"/>
<accession>C9ZX77</accession>
<dbReference type="AlphaFoldDB" id="C9ZX77"/>
<sequence length="827" mass="89361">MTPRMAACRGAGDSALPRFLNLCSLILHIQLYYPLWHVLFFNSFTVIAFFCVPSTPDQTFCLGICCHLCKRKKGKNILTVVPQDTLKYCKLKVISATVMLRRSFMRWISLAESRELFMDTGGRILQHPRATLAQTLQVLAEHHESGDATLTRAALQRLLDLDVTDDVTASIASFNATKSGIYTEQDGVSGGSGNGAPHLVLHLMQSHLDDATICEGCCRCVANMCQLASGASYCSSQGDESLGDADTSDSLVEQGAVELALGTLTKYRYLSPRGRAWAALAVLNLVCLSRDGARRAVSAGGESILSTTLLAIMEEVYGMNRYDAVKNGVTECLLSTEQRTTLDAALGAVARLLISSAGDNATGVSYRYEEADYMTVKAVVYYLFWLSRLILLGTRPDKIDLCNDNRYGEERNREPHDSSAICDTSAEQSGGCLHFPTASRSQRSAVLSYLPPLQKAWMSLKNLTTCGSNLPMVYEVLHQISKSDASAANGGKDCVRSIVEVVRLVGISLTGLGAAGLLEEKQLQQDLLANAVTAFAALTSTRKDLSERELANAAAITDVHCDMRTGSDVDRKGDGVSAVIPTEAAMRVIEMLSTGAVSGIALSAIHQIHVSHKRKMEREGTDVLLYDREDFELLIRSVQLLSNLSEEDTAVSSPNTLAVLHALLIDSASALAGMERKHREDISSFFVSQTSVEHMLLFQQCGIIAQVYAVLWGVLRTKEGARSTVELRMYECVERLQILLESMGRASATVGNVSASVGDQRTDCDKARGCGEPGVLGAVKTSKSRAAVAETIERLIPLGKKVVHSLELVSVAESTGGNKGRSAAALH</sequence>
<dbReference type="GeneID" id="23861008"/>
<reference evidence="2" key="1">
    <citation type="journal article" date="2010" name="PLoS Negl. Trop. Dis.">
        <title>The genome sequence of Trypanosoma brucei gambiense, causative agent of chronic human african trypanosomiasis.</title>
        <authorList>
            <person name="Jackson A.P."/>
            <person name="Sanders M."/>
            <person name="Berry A."/>
            <person name="McQuillan J."/>
            <person name="Aslett M.A."/>
            <person name="Quail M.A."/>
            <person name="Chukualim B."/>
            <person name="Capewell P."/>
            <person name="MacLeod A."/>
            <person name="Melville S.E."/>
            <person name="Gibson W."/>
            <person name="Barry J.D."/>
            <person name="Berriman M."/>
            <person name="Hertz-Fowler C."/>
        </authorList>
    </citation>
    <scope>NUCLEOTIDE SEQUENCE [LARGE SCALE GENOMIC DNA]</scope>
    <source>
        <strain evidence="2">MHOM/CI/86/DAL972</strain>
    </source>
</reference>
<gene>
    <name evidence="1" type="ORF">TbgDal_IX940</name>
</gene>
<dbReference type="SUPFAM" id="SSF48371">
    <property type="entry name" value="ARM repeat"/>
    <property type="match status" value="1"/>
</dbReference>
<dbReference type="VEuPathDB" id="TriTrypDB:Tbg972.9.940"/>
<dbReference type="OrthoDB" id="272429at2759"/>
<dbReference type="KEGG" id="tbg:TbgDal_IX940"/>
<evidence type="ECO:0000313" key="1">
    <source>
        <dbReference type="EMBL" id="CBH14021.1"/>
    </source>
</evidence>
<dbReference type="RefSeq" id="XP_011776292.1">
    <property type="nucleotide sequence ID" value="XM_011777990.1"/>
</dbReference>
<dbReference type="InterPro" id="IPR016024">
    <property type="entry name" value="ARM-type_fold"/>
</dbReference>
<organism evidence="1 2">
    <name type="scientific">Trypanosoma brucei gambiense (strain MHOM/CI/86/DAL972)</name>
    <dbReference type="NCBI Taxonomy" id="679716"/>
    <lineage>
        <taxon>Eukaryota</taxon>
        <taxon>Discoba</taxon>
        <taxon>Euglenozoa</taxon>
        <taxon>Kinetoplastea</taxon>
        <taxon>Metakinetoplastina</taxon>
        <taxon>Trypanosomatida</taxon>
        <taxon>Trypanosomatidae</taxon>
        <taxon>Trypanosoma</taxon>
    </lineage>
</organism>